<keyword evidence="3" id="KW-1185">Reference proteome</keyword>
<evidence type="ECO:0000313" key="3">
    <source>
        <dbReference type="Proteomes" id="UP000652761"/>
    </source>
</evidence>
<organism evidence="2 3">
    <name type="scientific">Colocasia esculenta</name>
    <name type="common">Wild taro</name>
    <name type="synonym">Arum esculentum</name>
    <dbReference type="NCBI Taxonomy" id="4460"/>
    <lineage>
        <taxon>Eukaryota</taxon>
        <taxon>Viridiplantae</taxon>
        <taxon>Streptophyta</taxon>
        <taxon>Embryophyta</taxon>
        <taxon>Tracheophyta</taxon>
        <taxon>Spermatophyta</taxon>
        <taxon>Magnoliopsida</taxon>
        <taxon>Liliopsida</taxon>
        <taxon>Araceae</taxon>
        <taxon>Aroideae</taxon>
        <taxon>Colocasieae</taxon>
        <taxon>Colocasia</taxon>
    </lineage>
</organism>
<evidence type="ECO:0000313" key="2">
    <source>
        <dbReference type="EMBL" id="MQM01529.1"/>
    </source>
</evidence>
<feature type="region of interest" description="Disordered" evidence="1">
    <location>
        <begin position="268"/>
        <end position="289"/>
    </location>
</feature>
<accession>A0A843VXE9</accession>
<reference evidence="2" key="1">
    <citation type="submission" date="2017-07" db="EMBL/GenBank/DDBJ databases">
        <title>Taro Niue Genome Assembly and Annotation.</title>
        <authorList>
            <person name="Atibalentja N."/>
            <person name="Keating K."/>
            <person name="Fields C.J."/>
        </authorList>
    </citation>
    <scope>NUCLEOTIDE SEQUENCE</scope>
    <source>
        <strain evidence="2">Niue_2</strain>
        <tissue evidence="2">Leaf</tissue>
    </source>
</reference>
<dbReference type="AlphaFoldDB" id="A0A843VXE9"/>
<dbReference type="EMBL" id="NMUH01002694">
    <property type="protein sequence ID" value="MQM01529.1"/>
    <property type="molecule type" value="Genomic_DNA"/>
</dbReference>
<comment type="caution">
    <text evidence="2">The sequence shown here is derived from an EMBL/GenBank/DDBJ whole genome shotgun (WGS) entry which is preliminary data.</text>
</comment>
<dbReference type="Proteomes" id="UP000652761">
    <property type="component" value="Unassembled WGS sequence"/>
</dbReference>
<gene>
    <name evidence="2" type="ORF">Taro_034289</name>
</gene>
<sequence>MGQPVWAKNLKKISFSLVGNVWTKTSVVEGEAIIGEASEAPSVPIEEAAVREDEPPASERRIEDITLDVIEPVGQYSEGVIPPQVSEPAISPESVIDQLASVAHIEVKHEDILIEEMPSVPVLESAMEEIHEDTISEVVAPGHIEDVQMQDAPAQGEPEAQGEPKAQGRKMFRGSLLLVPLQISFKKFDVTSIFLSQSTEAKDIGAVKSELQGMRTESKTKDQWARANKAIYRKFEVARANIFPPSDHPLTLSEWNDPQKTTELFSFGRPEEEKLKSHHNPQREATAPT</sequence>
<proteinExistence type="predicted"/>
<protein>
    <submittedName>
        <fullName evidence="2">Uncharacterized protein</fullName>
    </submittedName>
</protein>
<evidence type="ECO:0000256" key="1">
    <source>
        <dbReference type="SAM" id="MobiDB-lite"/>
    </source>
</evidence>
<name>A0A843VXE9_COLES</name>